<dbReference type="RefSeq" id="YP_009812660.1">
    <property type="nucleotide sequence ID" value="NC_048068.1"/>
</dbReference>
<accession>A0A385UJC2</accession>
<dbReference type="Proteomes" id="UP000279330">
    <property type="component" value="Segment"/>
</dbReference>
<name>A0A385UJC2_9CAUD</name>
<dbReference type="EMBL" id="MH727556">
    <property type="protein sequence ID" value="AYB70164.1"/>
    <property type="molecule type" value="Genomic_DNA"/>
</dbReference>
<sequence>MAEFRALELQTATQREKAALQRLHPRLGSKVVKVGRWPFRRREWKVVCPDCEWESDRTIPIVPLEMKSVENMLLVHAMEEHLIESLRTLTLRQKWRGRG</sequence>
<proteinExistence type="predicted"/>
<evidence type="ECO:0000313" key="2">
    <source>
        <dbReference type="Proteomes" id="UP000279330"/>
    </source>
</evidence>
<evidence type="ECO:0000313" key="1">
    <source>
        <dbReference type="EMBL" id="AYB70164.1"/>
    </source>
</evidence>
<gene>
    <name evidence="1" type="primary">54</name>
    <name evidence="1" type="ORF">SEA_ONEIAGILLIAN_54</name>
</gene>
<organism evidence="1 2">
    <name type="scientific">Microbacterium phage OneinaGillian</name>
    <dbReference type="NCBI Taxonomy" id="2301604"/>
    <lineage>
        <taxon>Viruses</taxon>
        <taxon>Duplodnaviria</taxon>
        <taxon>Heunggongvirae</taxon>
        <taxon>Uroviricota</taxon>
        <taxon>Caudoviricetes</taxon>
        <taxon>Gillianvirus</taxon>
        <taxon>Gillianvirus oneinagillian</taxon>
    </lineage>
</organism>
<reference evidence="1 2" key="1">
    <citation type="submission" date="2018-08" db="EMBL/GenBank/DDBJ databases">
        <authorList>
            <person name="Miller G.E."/>
            <person name="Abrahams R."/>
            <person name="Bazan D.C."/>
            <person name="Beglau B.C."/>
            <person name="Blaylock E.C."/>
            <person name="Choi J.D."/>
            <person name="Grewal S.K."/>
            <person name="Hernandez E.V."/>
            <person name="Kim D.J."/>
            <person name="Kim K."/>
            <person name="Lee Y."/>
            <person name="Linde M.K."/>
            <person name="Lopez M.B."/>
            <person name="Pangalila E."/>
            <person name="Parker M.A."/>
            <person name="Specht R.C."/>
            <person name="Teng M.C."/>
            <person name="Toledo B."/>
            <person name="Tran S."/>
            <person name="Yu H."/>
            <person name="Kalaj N."/>
            <person name="Muthiah A.S."/>
            <person name="Dean N.S."/>
            <person name="Diaz A."/>
            <person name="Garlena R.A."/>
            <person name="Russell D.A."/>
            <person name="Pope W.H."/>
            <person name="Jacobs-Sera D."/>
            <person name="Hatfull G.F."/>
        </authorList>
    </citation>
    <scope>NUCLEOTIDE SEQUENCE [LARGE SCALE GENOMIC DNA]</scope>
</reference>
<dbReference type="KEGG" id="vg:55003729"/>
<keyword evidence="2" id="KW-1185">Reference proteome</keyword>
<dbReference type="GeneID" id="55003729"/>
<protein>
    <submittedName>
        <fullName evidence="1">Uncharacterized protein</fullName>
    </submittedName>
</protein>